<dbReference type="InterPro" id="IPR011009">
    <property type="entry name" value="Kinase-like_dom_sf"/>
</dbReference>
<feature type="domain" description="Protein kinase" evidence="5">
    <location>
        <begin position="15"/>
        <end position="263"/>
    </location>
</feature>
<dbReference type="InterPro" id="IPR008271">
    <property type="entry name" value="Ser/Thr_kinase_AS"/>
</dbReference>
<dbReference type="GO" id="GO:0005524">
    <property type="term" value="F:ATP binding"/>
    <property type="evidence" value="ECO:0007669"/>
    <property type="project" value="UniProtKB-KW"/>
</dbReference>
<dbReference type="RefSeq" id="WP_184939443.1">
    <property type="nucleotide sequence ID" value="NZ_BAAAWZ010000001.1"/>
</dbReference>
<dbReference type="PANTHER" id="PTHR43289:SF34">
    <property type="entry name" value="SERINE_THREONINE-PROTEIN KINASE YBDM-RELATED"/>
    <property type="match status" value="1"/>
</dbReference>
<evidence type="ECO:0000256" key="1">
    <source>
        <dbReference type="ARBA" id="ARBA00022679"/>
    </source>
</evidence>
<dbReference type="SUPFAM" id="SSF56112">
    <property type="entry name" value="Protein kinase-like (PK-like)"/>
    <property type="match status" value="1"/>
</dbReference>
<keyword evidence="3" id="KW-0418">Kinase</keyword>
<dbReference type="AlphaFoldDB" id="A0A841CUT7"/>
<keyword evidence="1" id="KW-0808">Transferase</keyword>
<evidence type="ECO:0000256" key="2">
    <source>
        <dbReference type="ARBA" id="ARBA00022741"/>
    </source>
</evidence>
<keyword evidence="4" id="KW-0067">ATP-binding</keyword>
<evidence type="ECO:0000256" key="3">
    <source>
        <dbReference type="ARBA" id="ARBA00022777"/>
    </source>
</evidence>
<reference evidence="6 7" key="1">
    <citation type="submission" date="2020-08" db="EMBL/GenBank/DDBJ databases">
        <title>Genomic Encyclopedia of Type Strains, Phase III (KMG-III): the genomes of soil and plant-associated and newly described type strains.</title>
        <authorList>
            <person name="Whitman W."/>
        </authorList>
    </citation>
    <scope>NUCLEOTIDE SEQUENCE [LARGE SCALE GENOMIC DNA]</scope>
    <source>
        <strain evidence="6 7">CECT 3303</strain>
    </source>
</reference>
<accession>A0A841CUT7</accession>
<proteinExistence type="predicted"/>
<gene>
    <name evidence="6" type="ORF">FHS22_001421</name>
</gene>
<sequence>MEPLQPGDPERMGGYRLLGRLGEGGQGTVYLAEGPSGTPVALKALNAASSSDPAGRRRFASEAELIRQVSSFCVAEVLDADLGGERPYIVSEYVDGPSLRAAVTAGGPRAGGALRRLAVGTVTALAAIHQAGIVHRDFKPPNVLLGPDGPRVIDFGIARLRDTATTTTGHVIGTIAYMSPEQVSGDRVGFASDMFAWAATVAYAAGGRPPFGQDTVPAVMYRILHAEPELPALPDDLREVVTACLDKDPDARPTAREALLRLIGDDGAGGGEFSRSWREAQTRPAAVPPASPAGEAAVPGATALLPGEPVAGPRATRRFRAALARPAGTPVRRWVWGASAVLAAVLVTVAVLTLRPGAGDPAAEAAGTPLYSDDFSERTGWDGYTFNPDAPEEERTYRGYEIDRGVFSLRADSSYPSNPALSPVPAKTPVALSSPERDVLIGATAQVREGSTGTGALGLLCWWDENVPNGYRFLLGFDGTARVTRTAQGDRLDVAPAVRADAPGTGRTVRLQAACRRTGAGVRLTFWVDGTRVLDATDAQGLPGAGNSQAGVIAQVPEGGDGLLTVSFDDFTVHRAR</sequence>
<dbReference type="Gene3D" id="2.60.120.560">
    <property type="entry name" value="Exo-inulinase, domain 1"/>
    <property type="match status" value="1"/>
</dbReference>
<dbReference type="Proteomes" id="UP000562352">
    <property type="component" value="Unassembled WGS sequence"/>
</dbReference>
<keyword evidence="7" id="KW-1185">Reference proteome</keyword>
<evidence type="ECO:0000313" key="6">
    <source>
        <dbReference type="EMBL" id="MBB5962162.1"/>
    </source>
</evidence>
<evidence type="ECO:0000256" key="4">
    <source>
        <dbReference type="ARBA" id="ARBA00022840"/>
    </source>
</evidence>
<dbReference type="PROSITE" id="PS00108">
    <property type="entry name" value="PROTEIN_KINASE_ST"/>
    <property type="match status" value="1"/>
</dbReference>
<dbReference type="PROSITE" id="PS50011">
    <property type="entry name" value="PROTEIN_KINASE_DOM"/>
    <property type="match status" value="1"/>
</dbReference>
<organism evidence="6 7">
    <name type="scientific">Planomonospora venezuelensis</name>
    <dbReference type="NCBI Taxonomy" id="1999"/>
    <lineage>
        <taxon>Bacteria</taxon>
        <taxon>Bacillati</taxon>
        <taxon>Actinomycetota</taxon>
        <taxon>Actinomycetes</taxon>
        <taxon>Streptosporangiales</taxon>
        <taxon>Streptosporangiaceae</taxon>
        <taxon>Planomonospora</taxon>
    </lineage>
</organism>
<comment type="caution">
    <text evidence="6">The sequence shown here is derived from an EMBL/GenBank/DDBJ whole genome shotgun (WGS) entry which is preliminary data.</text>
</comment>
<dbReference type="Gene3D" id="1.10.510.10">
    <property type="entry name" value="Transferase(Phosphotransferase) domain 1"/>
    <property type="match status" value="1"/>
</dbReference>
<dbReference type="InterPro" id="IPR000719">
    <property type="entry name" value="Prot_kinase_dom"/>
</dbReference>
<dbReference type="Gene3D" id="3.30.200.20">
    <property type="entry name" value="Phosphorylase Kinase, domain 1"/>
    <property type="match status" value="1"/>
</dbReference>
<dbReference type="CDD" id="cd14014">
    <property type="entry name" value="STKc_PknB_like"/>
    <property type="match status" value="1"/>
</dbReference>
<evidence type="ECO:0000313" key="7">
    <source>
        <dbReference type="Proteomes" id="UP000562352"/>
    </source>
</evidence>
<name>A0A841CUT7_PLAVE</name>
<dbReference type="GO" id="GO:0004674">
    <property type="term" value="F:protein serine/threonine kinase activity"/>
    <property type="evidence" value="ECO:0007669"/>
    <property type="project" value="TreeGrafter"/>
</dbReference>
<evidence type="ECO:0000259" key="5">
    <source>
        <dbReference type="PROSITE" id="PS50011"/>
    </source>
</evidence>
<dbReference type="Pfam" id="PF00069">
    <property type="entry name" value="Pkinase"/>
    <property type="match status" value="1"/>
</dbReference>
<dbReference type="EMBL" id="JACHJJ010000003">
    <property type="protein sequence ID" value="MBB5962162.1"/>
    <property type="molecule type" value="Genomic_DNA"/>
</dbReference>
<keyword evidence="2" id="KW-0547">Nucleotide-binding</keyword>
<protein>
    <recommendedName>
        <fullName evidence="5">Protein kinase domain-containing protein</fullName>
    </recommendedName>
</protein>
<dbReference type="PANTHER" id="PTHR43289">
    <property type="entry name" value="MITOGEN-ACTIVATED PROTEIN KINASE KINASE KINASE 20-RELATED"/>
    <property type="match status" value="1"/>
</dbReference>